<keyword evidence="10" id="KW-0460">Magnesium</keyword>
<dbReference type="SUPFAM" id="SSF63882">
    <property type="entry name" value="MoeA N-terminal region -like"/>
    <property type="match status" value="1"/>
</dbReference>
<dbReference type="KEGG" id="cbar:PATL70BA_0755"/>
<protein>
    <recommendedName>
        <fullName evidence="6 10">Molybdopterin molybdenumtransferase</fullName>
        <ecNumber evidence="5 10">2.10.1.1</ecNumber>
    </recommendedName>
</protein>
<dbReference type="Pfam" id="PF00994">
    <property type="entry name" value="MoCF_biosynth"/>
    <property type="match status" value="1"/>
</dbReference>
<dbReference type="InterPro" id="IPR036688">
    <property type="entry name" value="MoeA_C_domain_IV_sf"/>
</dbReference>
<dbReference type="InterPro" id="IPR024370">
    <property type="entry name" value="PBP_domain"/>
</dbReference>
<dbReference type="InterPro" id="IPR036135">
    <property type="entry name" value="MoeA_linker/N_sf"/>
</dbReference>
<dbReference type="AlphaFoldDB" id="A0A3P7P8V1"/>
<evidence type="ECO:0000256" key="9">
    <source>
        <dbReference type="ARBA" id="ARBA00047317"/>
    </source>
</evidence>
<evidence type="ECO:0000313" key="13">
    <source>
        <dbReference type="Proteomes" id="UP000279029"/>
    </source>
</evidence>
<dbReference type="SUPFAM" id="SSF53850">
    <property type="entry name" value="Periplasmic binding protein-like II"/>
    <property type="match status" value="1"/>
</dbReference>
<dbReference type="UniPathway" id="UPA00344"/>
<gene>
    <name evidence="12" type="ORF">PATL70BA_0755</name>
</gene>
<sequence length="632" mass="69189">MGRDNVYITNIPLEEALKTYLEALPSPVGTQIIDADEALHRTTAKAVFAKRSSPNDHCAAMDGIAVVAEKTHGANERNPLKLKLHDDFEYVNTGNLMPRGKDAVIMIEDIAPLDDDQVEIIEAAYAWQHIRQVGEDIISGEMILPSRHKIRPLDLGALLSGGADKIEVLNKLKVGILPTGNEIVQSMEALEKGKILDTNSSVIKGLLLELGCEPTVYTPAIDDPVILTAAIKKGIEENDFLMTIAGSSAGSKDFTVNIIEELGDVIVHGVAIKPGKPTILGKMDGKGIVGLPGYPVSAFFAFEKFVKPLIESWYGLPHAHHQVKAKLTQRIISSVKNEELIRVTVGQVEDQWIVTPLSRGAGVTMSLVRADGILTVPRLFEGIESGEWVTVELMKALEDIEQRLVIIGSHDLLIDIIADEMPISSTHVGSFGGLMAMKKKECHIAPIHLIDETTGIYNISSVRKMFPEGDMSLIQGVKRLQGLMVKKGNPKGIKKFEDLTTEGVVFVNRQRGAGTRQLLDFELKKRDIDPENIEGYHRELTTHMAVAVAVLSEGTDVGLGIYAAAETMGLDFIPIGYETYDFLVSNKVLEEPRIKNFIKVLKSEGFRHKLELIGGYTYKDAGSILQIGAQDD</sequence>
<dbReference type="CDD" id="cd00887">
    <property type="entry name" value="MoeA"/>
    <property type="match status" value="1"/>
</dbReference>
<feature type="domain" description="MoaB/Mog" evidence="11">
    <location>
        <begin position="175"/>
        <end position="312"/>
    </location>
</feature>
<comment type="catalytic activity">
    <reaction evidence="9">
        <text>adenylyl-molybdopterin + molybdate = Mo-molybdopterin + AMP + H(+)</text>
        <dbReference type="Rhea" id="RHEA:35047"/>
        <dbReference type="ChEBI" id="CHEBI:15378"/>
        <dbReference type="ChEBI" id="CHEBI:36264"/>
        <dbReference type="ChEBI" id="CHEBI:62727"/>
        <dbReference type="ChEBI" id="CHEBI:71302"/>
        <dbReference type="ChEBI" id="CHEBI:456215"/>
        <dbReference type="EC" id="2.10.1.1"/>
    </reaction>
</comment>
<dbReference type="RefSeq" id="WP_125136104.1">
    <property type="nucleotide sequence ID" value="NZ_LR130778.1"/>
</dbReference>
<dbReference type="Gene3D" id="2.40.340.10">
    <property type="entry name" value="MoeA, C-terminal, domain IV"/>
    <property type="match status" value="1"/>
</dbReference>
<dbReference type="SUPFAM" id="SSF53218">
    <property type="entry name" value="Molybdenum cofactor biosynthesis proteins"/>
    <property type="match status" value="1"/>
</dbReference>
<evidence type="ECO:0000313" key="12">
    <source>
        <dbReference type="EMBL" id="VDN46623.1"/>
    </source>
</evidence>
<evidence type="ECO:0000256" key="2">
    <source>
        <dbReference type="ARBA" id="ARBA00003487"/>
    </source>
</evidence>
<evidence type="ECO:0000256" key="4">
    <source>
        <dbReference type="ARBA" id="ARBA00010763"/>
    </source>
</evidence>
<dbReference type="PANTHER" id="PTHR10192:SF16">
    <property type="entry name" value="MOLYBDOPTERIN MOLYBDENUMTRANSFERASE"/>
    <property type="match status" value="1"/>
</dbReference>
<dbReference type="InterPro" id="IPR005110">
    <property type="entry name" value="MoeA_linker/N"/>
</dbReference>
<dbReference type="Gene3D" id="3.90.105.10">
    <property type="entry name" value="Molybdopterin biosynthesis moea protein, domain 2"/>
    <property type="match status" value="1"/>
</dbReference>
<dbReference type="PANTHER" id="PTHR10192">
    <property type="entry name" value="MOLYBDOPTERIN BIOSYNTHESIS PROTEIN"/>
    <property type="match status" value="1"/>
</dbReference>
<evidence type="ECO:0000259" key="11">
    <source>
        <dbReference type="SMART" id="SM00852"/>
    </source>
</evidence>
<dbReference type="InterPro" id="IPR005111">
    <property type="entry name" value="MoeA_C_domain_IV"/>
</dbReference>
<evidence type="ECO:0000256" key="1">
    <source>
        <dbReference type="ARBA" id="ARBA00002901"/>
    </source>
</evidence>
<keyword evidence="13" id="KW-1185">Reference proteome</keyword>
<accession>A0A3P7P8V1</accession>
<dbReference type="Pfam" id="PF03453">
    <property type="entry name" value="MoeA_N"/>
    <property type="match status" value="1"/>
</dbReference>
<comment type="similarity">
    <text evidence="4 10">Belongs to the MoeA family.</text>
</comment>
<dbReference type="PROSITE" id="PS01079">
    <property type="entry name" value="MOCF_BIOSYNTHESIS_2"/>
    <property type="match status" value="1"/>
</dbReference>
<organism evidence="12 13">
    <name type="scientific">Petrocella atlantisensis</name>
    <dbReference type="NCBI Taxonomy" id="2173034"/>
    <lineage>
        <taxon>Bacteria</taxon>
        <taxon>Bacillati</taxon>
        <taxon>Bacillota</taxon>
        <taxon>Clostridia</taxon>
        <taxon>Lachnospirales</taxon>
        <taxon>Vallitaleaceae</taxon>
        <taxon>Petrocella</taxon>
    </lineage>
</organism>
<evidence type="ECO:0000256" key="7">
    <source>
        <dbReference type="ARBA" id="ARBA00022505"/>
    </source>
</evidence>
<dbReference type="SMART" id="SM00852">
    <property type="entry name" value="MoCF_biosynth"/>
    <property type="match status" value="1"/>
</dbReference>
<keyword evidence="7 10" id="KW-0500">Molybdenum</keyword>
<dbReference type="EC" id="2.10.1.1" evidence="5 10"/>
<dbReference type="GO" id="GO:0061599">
    <property type="term" value="F:molybdopterin molybdotransferase activity"/>
    <property type="evidence" value="ECO:0007669"/>
    <property type="project" value="UniProtKB-UniRule"/>
</dbReference>
<evidence type="ECO:0000256" key="8">
    <source>
        <dbReference type="ARBA" id="ARBA00023150"/>
    </source>
</evidence>
<dbReference type="NCBIfam" id="TIGR00177">
    <property type="entry name" value="molyb_syn"/>
    <property type="match status" value="1"/>
</dbReference>
<dbReference type="Gene3D" id="2.170.190.11">
    <property type="entry name" value="Molybdopterin biosynthesis moea protein, domain 3"/>
    <property type="match status" value="1"/>
</dbReference>
<dbReference type="EMBL" id="LR130778">
    <property type="protein sequence ID" value="VDN46623.1"/>
    <property type="molecule type" value="Genomic_DNA"/>
</dbReference>
<reference evidence="12 13" key="1">
    <citation type="submission" date="2018-09" db="EMBL/GenBank/DDBJ databases">
        <authorList>
            <person name="Postec A."/>
        </authorList>
    </citation>
    <scope>NUCLEOTIDE SEQUENCE [LARGE SCALE GENOMIC DNA]</scope>
    <source>
        <strain evidence="12">70B-A</strain>
    </source>
</reference>
<dbReference type="Gene3D" id="3.40.190.10">
    <property type="entry name" value="Periplasmic binding protein-like II"/>
    <property type="match status" value="1"/>
</dbReference>
<dbReference type="InterPro" id="IPR038987">
    <property type="entry name" value="MoeA-like"/>
</dbReference>
<dbReference type="GO" id="GO:0006777">
    <property type="term" value="P:Mo-molybdopterin cofactor biosynthetic process"/>
    <property type="evidence" value="ECO:0007669"/>
    <property type="project" value="UniProtKB-UniRule"/>
</dbReference>
<name>A0A3P7P8V1_9FIRM</name>
<dbReference type="GO" id="GO:0005829">
    <property type="term" value="C:cytosol"/>
    <property type="evidence" value="ECO:0007669"/>
    <property type="project" value="TreeGrafter"/>
</dbReference>
<evidence type="ECO:0000256" key="6">
    <source>
        <dbReference type="ARBA" id="ARBA00021108"/>
    </source>
</evidence>
<keyword evidence="10" id="KW-0479">Metal-binding</keyword>
<dbReference type="InterPro" id="IPR008284">
    <property type="entry name" value="MoCF_biosynth_CS"/>
</dbReference>
<dbReference type="NCBIfam" id="NF011068">
    <property type="entry name" value="PRK14498.1"/>
    <property type="match status" value="1"/>
</dbReference>
<evidence type="ECO:0000256" key="3">
    <source>
        <dbReference type="ARBA" id="ARBA00005046"/>
    </source>
</evidence>
<comment type="function">
    <text evidence="2">May be involved in the biosynthesis of molybdopterin.</text>
</comment>
<dbReference type="Proteomes" id="UP000279029">
    <property type="component" value="Chromosome"/>
</dbReference>
<keyword evidence="10" id="KW-0808">Transferase</keyword>
<evidence type="ECO:0000256" key="5">
    <source>
        <dbReference type="ARBA" id="ARBA00013269"/>
    </source>
</evidence>
<dbReference type="InterPro" id="IPR001453">
    <property type="entry name" value="MoaB/Mog_dom"/>
</dbReference>
<proteinExistence type="inferred from homology"/>
<dbReference type="OrthoDB" id="9804758at2"/>
<dbReference type="Pfam" id="PF03454">
    <property type="entry name" value="MoeA_C"/>
    <property type="match status" value="1"/>
</dbReference>
<comment type="function">
    <text evidence="1 10">Catalyzes the insertion of molybdate into adenylated molybdopterin with the concomitant release of AMP.</text>
</comment>
<dbReference type="GO" id="GO:0046872">
    <property type="term" value="F:metal ion binding"/>
    <property type="evidence" value="ECO:0007669"/>
    <property type="project" value="UniProtKB-UniRule"/>
</dbReference>
<comment type="pathway">
    <text evidence="3 10">Cofactor biosynthesis; molybdopterin biosynthesis.</text>
</comment>
<dbReference type="SUPFAM" id="SSF63867">
    <property type="entry name" value="MoeA C-terminal domain-like"/>
    <property type="match status" value="1"/>
</dbReference>
<dbReference type="Gene3D" id="3.40.980.10">
    <property type="entry name" value="MoaB/Mog-like domain"/>
    <property type="match status" value="1"/>
</dbReference>
<comment type="cofactor">
    <cofactor evidence="10">
        <name>Mg(2+)</name>
        <dbReference type="ChEBI" id="CHEBI:18420"/>
    </cofactor>
</comment>
<evidence type="ECO:0000256" key="10">
    <source>
        <dbReference type="RuleBase" id="RU365090"/>
    </source>
</evidence>
<keyword evidence="8 10" id="KW-0501">Molybdenum cofactor biosynthesis</keyword>
<dbReference type="Pfam" id="PF12727">
    <property type="entry name" value="PBP_like"/>
    <property type="match status" value="1"/>
</dbReference>
<dbReference type="InterPro" id="IPR036425">
    <property type="entry name" value="MoaB/Mog-like_dom_sf"/>
</dbReference>